<evidence type="ECO:0000313" key="2">
    <source>
        <dbReference type="EMBL" id="KKM23628.1"/>
    </source>
</evidence>
<feature type="compositionally biased region" description="Basic and acidic residues" evidence="1">
    <location>
        <begin position="193"/>
        <end position="207"/>
    </location>
</feature>
<proteinExistence type="predicted"/>
<feature type="region of interest" description="Disordered" evidence="1">
    <location>
        <begin position="193"/>
        <end position="212"/>
    </location>
</feature>
<sequence>MNDLQTTDDCALLEPPKSLTLIPADADIVAALMDVAKYEQLKLVAGMYANSSLVPQSFAKNVPNCTIALTLAIPWKMNPLMVMQKIYFVHNKPSLEAQLIIAVANNSKLFDGGIKFELSGSGDTLACRAWAILSDGGDIVESTVSVAMAKAAGWWTKKDSWWPKMPEQMLKYRSATFLIRTTCPELLMGCPEKSEAQEMSGEGHGDTLESPQSRITMVVPPEASSTPPQPPEAPDEPVSEPPEPEADAPPDRSGREMSQREKYLIYVDEAGTDEELDQLMVAAESGDMLPGDLEIVGKAIEKRKEYLSRGERSNG</sequence>
<dbReference type="AlphaFoldDB" id="A0A0F9KNE4"/>
<reference evidence="2" key="1">
    <citation type="journal article" date="2015" name="Nature">
        <title>Complex archaea that bridge the gap between prokaryotes and eukaryotes.</title>
        <authorList>
            <person name="Spang A."/>
            <person name="Saw J.H."/>
            <person name="Jorgensen S.L."/>
            <person name="Zaremba-Niedzwiedzka K."/>
            <person name="Martijn J."/>
            <person name="Lind A.E."/>
            <person name="van Eijk R."/>
            <person name="Schleper C."/>
            <person name="Guy L."/>
            <person name="Ettema T.J."/>
        </authorList>
    </citation>
    <scope>NUCLEOTIDE SEQUENCE</scope>
</reference>
<accession>A0A0F9KNE4</accession>
<evidence type="ECO:0000256" key="1">
    <source>
        <dbReference type="SAM" id="MobiDB-lite"/>
    </source>
</evidence>
<dbReference type="EMBL" id="LAZR01013086">
    <property type="protein sequence ID" value="KKM23628.1"/>
    <property type="molecule type" value="Genomic_DNA"/>
</dbReference>
<gene>
    <name evidence="2" type="ORF">LCGC14_1613280</name>
</gene>
<name>A0A0F9KNE4_9ZZZZ</name>
<organism evidence="2">
    <name type="scientific">marine sediment metagenome</name>
    <dbReference type="NCBI Taxonomy" id="412755"/>
    <lineage>
        <taxon>unclassified sequences</taxon>
        <taxon>metagenomes</taxon>
        <taxon>ecological metagenomes</taxon>
    </lineage>
</organism>
<protein>
    <submittedName>
        <fullName evidence="2">Uncharacterized protein</fullName>
    </submittedName>
</protein>
<feature type="region of interest" description="Disordered" evidence="1">
    <location>
        <begin position="219"/>
        <end position="263"/>
    </location>
</feature>
<feature type="compositionally biased region" description="Acidic residues" evidence="1">
    <location>
        <begin position="233"/>
        <end position="248"/>
    </location>
</feature>
<comment type="caution">
    <text evidence="2">The sequence shown here is derived from an EMBL/GenBank/DDBJ whole genome shotgun (WGS) entry which is preliminary data.</text>
</comment>
<feature type="compositionally biased region" description="Basic and acidic residues" evidence="1">
    <location>
        <begin position="249"/>
        <end position="263"/>
    </location>
</feature>